<protein>
    <submittedName>
        <fullName evidence="2">Uncharacterized protein</fullName>
    </submittedName>
</protein>
<dbReference type="Proteomes" id="UP000008064">
    <property type="component" value="Unassembled WGS sequence"/>
</dbReference>
<evidence type="ECO:0000256" key="1">
    <source>
        <dbReference type="SAM" id="MobiDB-lite"/>
    </source>
</evidence>
<name>F8NKU5_SERL9</name>
<dbReference type="AlphaFoldDB" id="F8NKU5"/>
<dbReference type="RefSeq" id="XP_007315013.1">
    <property type="nucleotide sequence ID" value="XM_007314951.1"/>
</dbReference>
<organism>
    <name type="scientific">Serpula lacrymans var. lacrymans (strain S7.9)</name>
    <name type="common">Dry rot fungus</name>
    <dbReference type="NCBI Taxonomy" id="578457"/>
    <lineage>
        <taxon>Eukaryota</taxon>
        <taxon>Fungi</taxon>
        <taxon>Dikarya</taxon>
        <taxon>Basidiomycota</taxon>
        <taxon>Agaricomycotina</taxon>
        <taxon>Agaricomycetes</taxon>
        <taxon>Agaricomycetidae</taxon>
        <taxon>Boletales</taxon>
        <taxon>Coniophorineae</taxon>
        <taxon>Serpulaceae</taxon>
        <taxon>Serpula</taxon>
    </lineage>
</organism>
<sequence length="70" mass="8062">MSVTGNNMPKAIKANLGNSRRKAGRSIGTSEFSLGTAVLYTWTGRGDRIIHRHLIHWQDYRNTYRSSIWR</sequence>
<accession>F8NKU5</accession>
<feature type="region of interest" description="Disordered" evidence="1">
    <location>
        <begin position="1"/>
        <end position="23"/>
    </location>
</feature>
<reference evidence="2" key="1">
    <citation type="submission" date="2011-04" db="EMBL/GenBank/DDBJ databases">
        <title>Evolution of plant cell wall degrading machinery underlies the functional diversity of forest fungi.</title>
        <authorList>
            <consortium name="US DOE Joint Genome Institute (JGI-PGF)"/>
            <person name="Eastwood D.C."/>
            <person name="Floudas D."/>
            <person name="Binder M."/>
            <person name="Majcherczyk A."/>
            <person name="Schneider P."/>
            <person name="Aerts A."/>
            <person name="Asiegbu F.O."/>
            <person name="Baker S.E."/>
            <person name="Barry K."/>
            <person name="Bendiksby M."/>
            <person name="Blumentritt M."/>
            <person name="Coutinho P.M."/>
            <person name="Cullen D."/>
            <person name="Cullen D."/>
            <person name="Gathman A."/>
            <person name="Goodell B."/>
            <person name="Henrissat B."/>
            <person name="Ihrmark K."/>
            <person name="Kauserud H."/>
            <person name="Kohler A."/>
            <person name="LaButti K."/>
            <person name="Lapidus A."/>
            <person name="Lavin J.L."/>
            <person name="Lee Y.-H."/>
            <person name="Lindquist E."/>
            <person name="Lilly W."/>
            <person name="Lucas S."/>
            <person name="Morin E."/>
            <person name="Murat C."/>
            <person name="Oguiza J.A."/>
            <person name="Park J."/>
            <person name="Pisabarro A.G."/>
            <person name="Riley R."/>
            <person name="Rosling A."/>
            <person name="Salamov A."/>
            <person name="Schmidt O."/>
            <person name="Schmutz J."/>
            <person name="Skrede I."/>
            <person name="Stenlid J."/>
            <person name="Wiebenga A."/>
            <person name="Xie X."/>
            <person name="Kues U."/>
            <person name="Hibbett D.S."/>
            <person name="Hoffmeister D."/>
            <person name="Hogberg N."/>
            <person name="Martin F."/>
            <person name="Grigoriev I.V."/>
            <person name="Watkinson S.C."/>
        </authorList>
    </citation>
    <scope>NUCLEOTIDE SEQUENCE</scope>
    <source>
        <strain evidence="2">S7.9</strain>
    </source>
</reference>
<proteinExistence type="predicted"/>
<gene>
    <name evidence="2" type="ORF">SERLADRAFT_459633</name>
</gene>
<dbReference type="KEGG" id="sla:SERLADRAFT_459633"/>
<dbReference type="EMBL" id="GL945430">
    <property type="protein sequence ID" value="EGO28814.1"/>
    <property type="molecule type" value="Genomic_DNA"/>
</dbReference>
<evidence type="ECO:0000313" key="2">
    <source>
        <dbReference type="EMBL" id="EGO28814.1"/>
    </source>
</evidence>
<dbReference type="GeneID" id="18817935"/>
<dbReference type="HOGENOM" id="CLU_2759375_0_0_1"/>